<evidence type="ECO:0000313" key="1">
    <source>
        <dbReference type="EMBL" id="MDN7793343.1"/>
    </source>
</evidence>
<organism evidence="1 2">
    <name type="scientific">Burkholderia vietnamiensis</name>
    <dbReference type="NCBI Taxonomy" id="60552"/>
    <lineage>
        <taxon>Bacteria</taxon>
        <taxon>Pseudomonadati</taxon>
        <taxon>Pseudomonadota</taxon>
        <taxon>Betaproteobacteria</taxon>
        <taxon>Burkholderiales</taxon>
        <taxon>Burkholderiaceae</taxon>
        <taxon>Burkholderia</taxon>
        <taxon>Burkholderia cepacia complex</taxon>
    </lineage>
</organism>
<sequence length="156" mass="17320">MSQAMATTFVVGYIGQLECPLLVEGARRRTSHVRLLKRSVALIQQSLTYPDGAIASTVDVLCHEGYQRRNQKGWTVGGTEKTGASIDSGHPPSLNNQPFRVCPDCAEYQGRQLKPSFTRRSGIIEWMIKVDGIVDTESIAAICRLSAWKRRSLEVQ</sequence>
<proteinExistence type="predicted"/>
<accession>A0AAW7SUX9</accession>
<dbReference type="AlphaFoldDB" id="A0AAW7SUX9"/>
<gene>
    <name evidence="1" type="ORF">QZM33_00040</name>
</gene>
<reference evidence="1" key="1">
    <citation type="submission" date="2023-07" db="EMBL/GenBank/DDBJ databases">
        <title>A collection of bacterial strains from the Burkholderia cepacia Research Laboratory and Repository.</title>
        <authorList>
            <person name="Lipuma J."/>
            <person name="Spilker T."/>
            <person name="Caverly L."/>
        </authorList>
    </citation>
    <scope>NUCLEOTIDE SEQUENCE</scope>
    <source>
        <strain evidence="1">AU44268</strain>
    </source>
</reference>
<dbReference type="RefSeq" id="WP_155624520.1">
    <property type="nucleotide sequence ID" value="NZ_CADEQL010000006.1"/>
</dbReference>
<protein>
    <submittedName>
        <fullName evidence="1">Uncharacterized protein</fullName>
    </submittedName>
</protein>
<name>A0AAW7SUX9_BURVI</name>
<dbReference type="Proteomes" id="UP001171620">
    <property type="component" value="Unassembled WGS sequence"/>
</dbReference>
<evidence type="ECO:0000313" key="2">
    <source>
        <dbReference type="Proteomes" id="UP001171620"/>
    </source>
</evidence>
<comment type="caution">
    <text evidence="1">The sequence shown here is derived from an EMBL/GenBank/DDBJ whole genome shotgun (WGS) entry which is preliminary data.</text>
</comment>
<dbReference type="EMBL" id="JAUJRV010000001">
    <property type="protein sequence ID" value="MDN7793343.1"/>
    <property type="molecule type" value="Genomic_DNA"/>
</dbReference>